<reference evidence="1 2" key="1">
    <citation type="submission" date="2019-10" db="EMBL/GenBank/DDBJ databases">
        <title>Alkaliphilus serpentinus sp. nov. and Alkaliphilus pronyensis sp. nov., two novel anaerobic alkaliphilic species isolated from the serpentinized-hosted hydrothermal field of the Prony Bay (New Caledonia).</title>
        <authorList>
            <person name="Postec A."/>
        </authorList>
    </citation>
    <scope>NUCLEOTIDE SEQUENCE [LARGE SCALE GENOMIC DNA]</scope>
    <source>
        <strain evidence="1 2">LacV</strain>
    </source>
</reference>
<dbReference type="Proteomes" id="UP000432715">
    <property type="component" value="Unassembled WGS sequence"/>
</dbReference>
<sequence>MYNTIERLRKMSKTNFFHEFKGGFKMTVCLEKQVFEKEVLGLRDLRNSISEVFSKAINDFEEVITGNAKKGGETVSILATRELVQILSAYRFNTEISFDDATNQYELSLNEIKIYASGETKEETLQIFMDLLMDNVMDFFDNLELYMRIPEMKKLYPYYLKIKHCNTFEELATVLNLDEIF</sequence>
<keyword evidence="2" id="KW-1185">Reference proteome</keyword>
<dbReference type="EMBL" id="WBZC01000019">
    <property type="protein sequence ID" value="KAB3535375.1"/>
    <property type="molecule type" value="Genomic_DNA"/>
</dbReference>
<comment type="caution">
    <text evidence="1">The sequence shown here is derived from an EMBL/GenBank/DDBJ whole genome shotgun (WGS) entry which is preliminary data.</text>
</comment>
<name>A0A6I0FBP1_9FIRM</name>
<dbReference type="InterPro" id="IPR035424">
    <property type="entry name" value="Antitoxin_RelB"/>
</dbReference>
<gene>
    <name evidence="1" type="ORF">F8154_06205</name>
</gene>
<proteinExistence type="predicted"/>
<dbReference type="AlphaFoldDB" id="A0A6I0FBP1"/>
<dbReference type="Pfam" id="PF12910">
    <property type="entry name" value="PHD_like"/>
    <property type="match status" value="1"/>
</dbReference>
<protein>
    <submittedName>
        <fullName evidence="1">Uncharacterized protein</fullName>
    </submittedName>
</protein>
<organism evidence="1 2">
    <name type="scientific">Alkaliphilus pronyensis</name>
    <dbReference type="NCBI Taxonomy" id="1482732"/>
    <lineage>
        <taxon>Bacteria</taxon>
        <taxon>Bacillati</taxon>
        <taxon>Bacillota</taxon>
        <taxon>Clostridia</taxon>
        <taxon>Peptostreptococcales</taxon>
        <taxon>Natronincolaceae</taxon>
        <taxon>Alkaliphilus</taxon>
    </lineage>
</organism>
<evidence type="ECO:0000313" key="1">
    <source>
        <dbReference type="EMBL" id="KAB3535375.1"/>
    </source>
</evidence>
<dbReference type="Gene3D" id="3.30.160.620">
    <property type="match status" value="1"/>
</dbReference>
<evidence type="ECO:0000313" key="2">
    <source>
        <dbReference type="Proteomes" id="UP000432715"/>
    </source>
</evidence>
<accession>A0A6I0FBP1</accession>